<dbReference type="Proteomes" id="UP000821866">
    <property type="component" value="Unassembled WGS sequence"/>
</dbReference>
<protein>
    <submittedName>
        <fullName evidence="2">Uncharacterized protein</fullName>
    </submittedName>
</protein>
<name>A0A9J6D0J0_RHIMP</name>
<organism evidence="2 3">
    <name type="scientific">Rhipicephalus microplus</name>
    <name type="common">Cattle tick</name>
    <name type="synonym">Boophilus microplus</name>
    <dbReference type="NCBI Taxonomy" id="6941"/>
    <lineage>
        <taxon>Eukaryota</taxon>
        <taxon>Metazoa</taxon>
        <taxon>Ecdysozoa</taxon>
        <taxon>Arthropoda</taxon>
        <taxon>Chelicerata</taxon>
        <taxon>Arachnida</taxon>
        <taxon>Acari</taxon>
        <taxon>Parasitiformes</taxon>
        <taxon>Ixodida</taxon>
        <taxon>Ixodoidea</taxon>
        <taxon>Ixodidae</taxon>
        <taxon>Rhipicephalinae</taxon>
        <taxon>Rhipicephalus</taxon>
        <taxon>Boophilus</taxon>
    </lineage>
</organism>
<dbReference type="PANTHER" id="PTHR24111:SF0">
    <property type="entry name" value="LEUCINE-RICH REPEAT-CONTAINING PROTEIN"/>
    <property type="match status" value="1"/>
</dbReference>
<dbReference type="Gene3D" id="3.80.10.10">
    <property type="entry name" value="Ribonuclease Inhibitor"/>
    <property type="match status" value="2"/>
</dbReference>
<dbReference type="EMBL" id="JABSTU010003933">
    <property type="protein sequence ID" value="KAH7964454.1"/>
    <property type="molecule type" value="Genomic_DNA"/>
</dbReference>
<comment type="caution">
    <text evidence="2">The sequence shown here is derived from an EMBL/GenBank/DDBJ whole genome shotgun (WGS) entry which is preliminary data.</text>
</comment>
<dbReference type="PANTHER" id="PTHR24111">
    <property type="entry name" value="LEUCINE-RICH REPEAT-CONTAINING PROTEIN 34"/>
    <property type="match status" value="1"/>
</dbReference>
<reference evidence="2" key="2">
    <citation type="submission" date="2021-09" db="EMBL/GenBank/DDBJ databases">
        <authorList>
            <person name="Jia N."/>
            <person name="Wang J."/>
            <person name="Shi W."/>
            <person name="Du L."/>
            <person name="Sun Y."/>
            <person name="Zhan W."/>
            <person name="Jiang J."/>
            <person name="Wang Q."/>
            <person name="Zhang B."/>
            <person name="Ji P."/>
            <person name="Sakyi L.B."/>
            <person name="Cui X."/>
            <person name="Yuan T."/>
            <person name="Jiang B."/>
            <person name="Yang W."/>
            <person name="Lam T.T.-Y."/>
            <person name="Chang Q."/>
            <person name="Ding S."/>
            <person name="Wang X."/>
            <person name="Zhu J."/>
            <person name="Ruan X."/>
            <person name="Zhao L."/>
            <person name="Wei J."/>
            <person name="Que T."/>
            <person name="Du C."/>
            <person name="Cheng J."/>
            <person name="Dai P."/>
            <person name="Han X."/>
            <person name="Huang E."/>
            <person name="Gao Y."/>
            <person name="Liu J."/>
            <person name="Shao H."/>
            <person name="Ye R."/>
            <person name="Li L."/>
            <person name="Wei W."/>
            <person name="Wang X."/>
            <person name="Wang C."/>
            <person name="Huo Q."/>
            <person name="Li W."/>
            <person name="Guo W."/>
            <person name="Chen H."/>
            <person name="Chen S."/>
            <person name="Zhou L."/>
            <person name="Zhou L."/>
            <person name="Ni X."/>
            <person name="Tian J."/>
            <person name="Zhou Y."/>
            <person name="Sheng Y."/>
            <person name="Liu T."/>
            <person name="Pan Y."/>
            <person name="Xia L."/>
            <person name="Li J."/>
            <person name="Zhao F."/>
            <person name="Cao W."/>
        </authorList>
    </citation>
    <scope>NUCLEOTIDE SEQUENCE</scope>
    <source>
        <strain evidence="2">Rmic-2018</strain>
        <tissue evidence="2">Larvae</tissue>
    </source>
</reference>
<accession>A0A9J6D0J0</accession>
<dbReference type="VEuPathDB" id="VectorBase:LOC119185046"/>
<keyword evidence="1" id="KW-0677">Repeat</keyword>
<evidence type="ECO:0000313" key="2">
    <source>
        <dbReference type="EMBL" id="KAH7964454.1"/>
    </source>
</evidence>
<evidence type="ECO:0000313" key="3">
    <source>
        <dbReference type="Proteomes" id="UP000821866"/>
    </source>
</evidence>
<evidence type="ECO:0000256" key="1">
    <source>
        <dbReference type="ARBA" id="ARBA00022737"/>
    </source>
</evidence>
<sequence>MKNLRELTILGSTAAPSAVLDAVCALLAHTTSLVTLKIPSLAYDEAGATRLAAALRGNKTVQNVSLHGSILHSYAQNGVSSFAHFMANSAQLTSLSLEGVQTDPASTFQDVKWIVAPFHIRENLQSLCLTGFLLNAQCACLFADLVSAKKGCLKRLDLGGCQWIPKSRREWPGDGGATDVQGSGLSVIAHQRCHWIESFDKSARVHLSFLALAVQGLEPEQLRPLFDTALTMKSLKTMSLSGVPLANLKALCRVIREAGMTGIVRIEDSYIVDSTVLADLQEFPEALSKVAIRSSTERTPTAFEMAVRLACSCYLITGLNLRLAQRILADVPAFRTLCNYLSTANSLRSLSLTGCGNPDLGRTLRSAGRPYSLLLEMIFKNTAVRALRLNRFHLGEDNLRFFVAGVVASKSLCELAFASWDPAENVTFVRMLASKFRVNKTITLLRLMAPADGVKNEWFAIENVIGRNIGLLTCAAHYVMGNDYSPRCDAALEDVSGTNALMKRVDELMKDEPMIDEEMNCN</sequence>
<keyword evidence="3" id="KW-1185">Reference proteome</keyword>
<gene>
    <name evidence="2" type="ORF">HPB51_027311</name>
</gene>
<dbReference type="InterPro" id="IPR052201">
    <property type="entry name" value="LRR-containing_regulator"/>
</dbReference>
<dbReference type="SUPFAM" id="SSF52047">
    <property type="entry name" value="RNI-like"/>
    <property type="match status" value="1"/>
</dbReference>
<proteinExistence type="predicted"/>
<dbReference type="AlphaFoldDB" id="A0A9J6D0J0"/>
<reference evidence="2" key="1">
    <citation type="journal article" date="2020" name="Cell">
        <title>Large-Scale Comparative Analyses of Tick Genomes Elucidate Their Genetic Diversity and Vector Capacities.</title>
        <authorList>
            <consortium name="Tick Genome and Microbiome Consortium (TIGMIC)"/>
            <person name="Jia N."/>
            <person name="Wang J."/>
            <person name="Shi W."/>
            <person name="Du L."/>
            <person name="Sun Y."/>
            <person name="Zhan W."/>
            <person name="Jiang J.F."/>
            <person name="Wang Q."/>
            <person name="Zhang B."/>
            <person name="Ji P."/>
            <person name="Bell-Sakyi L."/>
            <person name="Cui X.M."/>
            <person name="Yuan T.T."/>
            <person name="Jiang B.G."/>
            <person name="Yang W.F."/>
            <person name="Lam T.T."/>
            <person name="Chang Q.C."/>
            <person name="Ding S.J."/>
            <person name="Wang X.J."/>
            <person name="Zhu J.G."/>
            <person name="Ruan X.D."/>
            <person name="Zhao L."/>
            <person name="Wei J.T."/>
            <person name="Ye R.Z."/>
            <person name="Que T.C."/>
            <person name="Du C.H."/>
            <person name="Zhou Y.H."/>
            <person name="Cheng J.X."/>
            <person name="Dai P.F."/>
            <person name="Guo W.B."/>
            <person name="Han X.H."/>
            <person name="Huang E.J."/>
            <person name="Li L.F."/>
            <person name="Wei W."/>
            <person name="Gao Y.C."/>
            <person name="Liu J.Z."/>
            <person name="Shao H.Z."/>
            <person name="Wang X."/>
            <person name="Wang C.C."/>
            <person name="Yang T.C."/>
            <person name="Huo Q.B."/>
            <person name="Li W."/>
            <person name="Chen H.Y."/>
            <person name="Chen S.E."/>
            <person name="Zhou L.G."/>
            <person name="Ni X.B."/>
            <person name="Tian J.H."/>
            <person name="Sheng Y."/>
            <person name="Liu T."/>
            <person name="Pan Y.S."/>
            <person name="Xia L.Y."/>
            <person name="Li J."/>
            <person name="Zhao F."/>
            <person name="Cao W.C."/>
        </authorList>
    </citation>
    <scope>NUCLEOTIDE SEQUENCE</scope>
    <source>
        <strain evidence="2">Rmic-2018</strain>
    </source>
</reference>
<dbReference type="InterPro" id="IPR032675">
    <property type="entry name" value="LRR_dom_sf"/>
</dbReference>